<dbReference type="Proteomes" id="UP001596052">
    <property type="component" value="Unassembled WGS sequence"/>
</dbReference>
<dbReference type="GO" id="GO:0016757">
    <property type="term" value="F:glycosyltransferase activity"/>
    <property type="evidence" value="ECO:0007669"/>
    <property type="project" value="UniProtKB-KW"/>
</dbReference>
<keyword evidence="1" id="KW-0328">Glycosyltransferase</keyword>
<dbReference type="EC" id="2.4.-.-" evidence="1"/>
<evidence type="ECO:0000313" key="1">
    <source>
        <dbReference type="EMBL" id="MFC5453442.1"/>
    </source>
</evidence>
<dbReference type="Pfam" id="PF13692">
    <property type="entry name" value="Glyco_trans_1_4"/>
    <property type="match status" value="1"/>
</dbReference>
<gene>
    <name evidence="1" type="ORF">ACFQDI_01135</name>
</gene>
<proteinExistence type="predicted"/>
<dbReference type="EMBL" id="JBHSMQ010000001">
    <property type="protein sequence ID" value="MFC5453442.1"/>
    <property type="molecule type" value="Genomic_DNA"/>
</dbReference>
<evidence type="ECO:0000313" key="2">
    <source>
        <dbReference type="Proteomes" id="UP001596052"/>
    </source>
</evidence>
<keyword evidence="1" id="KW-0808">Transferase</keyword>
<organism evidence="1 2">
    <name type="scientific">Prosthecobacter fluviatilis</name>
    <dbReference type="NCBI Taxonomy" id="445931"/>
    <lineage>
        <taxon>Bacteria</taxon>
        <taxon>Pseudomonadati</taxon>
        <taxon>Verrucomicrobiota</taxon>
        <taxon>Verrucomicrobiia</taxon>
        <taxon>Verrucomicrobiales</taxon>
        <taxon>Verrucomicrobiaceae</taxon>
        <taxon>Prosthecobacter</taxon>
    </lineage>
</organism>
<dbReference type="RefSeq" id="WP_377162523.1">
    <property type="nucleotide sequence ID" value="NZ_JBHSMQ010000001.1"/>
</dbReference>
<accession>A0ABW0KLD9</accession>
<name>A0ABW0KLD9_9BACT</name>
<sequence>MSEEFKTGQHILSGYEWVVFGPDWGRHPSVSQHLFSEFLGFSPVLWVETVGLREPQLSKRDLIRSIQKIVDFISGRRRRFASAPNGLTVICPPTLPFTRIRLVRLLNAWLVRRGVEMARRRLNLKNPTLVVCTPSQSDFVGSMGEGASIYYCSDQYSLWPGMNQQHVVQMERSLLKRVDAIVAVSDYLAAQFKECGKPVCTLKQGVDPAHFSRSLPVQPTGHFEIVYFGMIDERLDLDLIADIARKLPQAIIRLIGPAKVDLSKIAGLPSIHVESAIPYEDLPKSLVTTNLFILPFLMTELARSCSPLKIKEYLACERPVISMPLPEAEMLSEFVHVAKNQAAFLNAVVEAKEGRLSFDAGATRRFIQTETWRAKAVEFCKFVRDVCAQKRLPTNSFVLPREGG</sequence>
<reference evidence="2" key="1">
    <citation type="journal article" date="2019" name="Int. J. Syst. Evol. Microbiol.">
        <title>The Global Catalogue of Microorganisms (GCM) 10K type strain sequencing project: providing services to taxonomists for standard genome sequencing and annotation.</title>
        <authorList>
            <consortium name="The Broad Institute Genomics Platform"/>
            <consortium name="The Broad Institute Genome Sequencing Center for Infectious Disease"/>
            <person name="Wu L."/>
            <person name="Ma J."/>
        </authorList>
    </citation>
    <scope>NUCLEOTIDE SEQUENCE [LARGE SCALE GENOMIC DNA]</scope>
    <source>
        <strain evidence="2">CGMCC 4.1469</strain>
    </source>
</reference>
<dbReference type="SUPFAM" id="SSF53756">
    <property type="entry name" value="UDP-Glycosyltransferase/glycogen phosphorylase"/>
    <property type="match status" value="1"/>
</dbReference>
<dbReference type="Gene3D" id="3.40.50.2000">
    <property type="entry name" value="Glycogen Phosphorylase B"/>
    <property type="match status" value="1"/>
</dbReference>
<keyword evidence="2" id="KW-1185">Reference proteome</keyword>
<comment type="caution">
    <text evidence="1">The sequence shown here is derived from an EMBL/GenBank/DDBJ whole genome shotgun (WGS) entry which is preliminary data.</text>
</comment>
<protein>
    <submittedName>
        <fullName evidence="1">Glycosyltransferase</fullName>
        <ecNumber evidence="1">2.4.-.-</ecNumber>
    </submittedName>
</protein>